<dbReference type="PANTHER" id="PTHR45719:SF11">
    <property type="entry name" value="OS01G0121800 PROTEIN"/>
    <property type="match status" value="1"/>
</dbReference>
<sequence>MHLWCPSYRAHGKRWAIYHPRNQYLLQLDSDASDYERYELAQSVESEKVFQSFGNFNVVGKGYAINQLGTSALAATLHAAALLLRLSIYPSILPPSSPQFGWVFLWHRWKNSNQSVSFGRDVLRIEVWTITARVFFTLPKNGYMLCSIAYGNILCDTSSLWKDRTNLLLNLLVPAPRDLLGAQRTCMAEKILPIYKINGKKCKSEEKYSDKLNNYSSYNILKSIWNAAASETPENGHQIDKIGLWNETHFSKRKNDWVDPRSKDIYDRVVTLRESSSLSEDEIFAQMLTEKCACFRGMGVGKQSKTYKAKSLKKNKEMETRLADMEKKMTILVDLHEKRFDSWTRELALSPRMFDTCSGDSGEGCG</sequence>
<feature type="coiled-coil region" evidence="6">
    <location>
        <begin position="308"/>
        <end position="335"/>
    </location>
</feature>
<keyword evidence="4" id="KW-0472">Membrane</keyword>
<dbReference type="Pfam" id="PF02485">
    <property type="entry name" value="Branch"/>
    <property type="match status" value="1"/>
</dbReference>
<dbReference type="GO" id="GO:0015020">
    <property type="term" value="F:glucuronosyltransferase activity"/>
    <property type="evidence" value="ECO:0007669"/>
    <property type="project" value="InterPro"/>
</dbReference>
<evidence type="ECO:0000256" key="3">
    <source>
        <dbReference type="ARBA" id="ARBA00022679"/>
    </source>
</evidence>
<dbReference type="EMBL" id="VOIH02000007">
    <property type="protein sequence ID" value="KAF3442369.1"/>
    <property type="molecule type" value="Genomic_DNA"/>
</dbReference>
<keyword evidence="2" id="KW-0328">Glycosyltransferase</keyword>
<comment type="subcellular location">
    <subcellularLocation>
        <location evidence="1">Membrane</location>
        <topology evidence="1">Single-pass type II membrane protein</topology>
    </subcellularLocation>
</comment>
<keyword evidence="8" id="KW-1185">Reference proteome</keyword>
<comment type="caution">
    <text evidence="7">The sequence shown here is derived from an EMBL/GenBank/DDBJ whole genome shotgun (WGS) entry which is preliminary data.</text>
</comment>
<proteinExistence type="predicted"/>
<evidence type="ECO:0000256" key="2">
    <source>
        <dbReference type="ARBA" id="ARBA00022676"/>
    </source>
</evidence>
<dbReference type="InterPro" id="IPR003406">
    <property type="entry name" value="Glyco_trans_14"/>
</dbReference>
<keyword evidence="6" id="KW-0175">Coiled coil</keyword>
<name>A0A8K0MBQ1_9ROSA</name>
<evidence type="ECO:0000256" key="4">
    <source>
        <dbReference type="ARBA" id="ARBA00023136"/>
    </source>
</evidence>
<protein>
    <submittedName>
        <fullName evidence="7">Uncharacterized protein</fullName>
    </submittedName>
</protein>
<gene>
    <name evidence="7" type="ORF">FNV43_RR16285</name>
</gene>
<keyword evidence="5" id="KW-0325">Glycoprotein</keyword>
<accession>A0A8K0MBQ1</accession>
<dbReference type="PANTHER" id="PTHR45719">
    <property type="entry name" value="GLYCOSYLTRANSFERASE"/>
    <property type="match status" value="1"/>
</dbReference>
<dbReference type="Proteomes" id="UP000796880">
    <property type="component" value="Unassembled WGS sequence"/>
</dbReference>
<reference evidence="7" key="1">
    <citation type="submission" date="2020-03" db="EMBL/GenBank/DDBJ databases">
        <title>A high-quality chromosome-level genome assembly of a woody plant with both climbing and erect habits, Rhamnella rubrinervis.</title>
        <authorList>
            <person name="Lu Z."/>
            <person name="Yang Y."/>
            <person name="Zhu X."/>
            <person name="Sun Y."/>
        </authorList>
    </citation>
    <scope>NUCLEOTIDE SEQUENCE</scope>
    <source>
        <strain evidence="7">BYM</strain>
        <tissue evidence="7">Leaf</tissue>
    </source>
</reference>
<organism evidence="7 8">
    <name type="scientific">Rhamnella rubrinervis</name>
    <dbReference type="NCBI Taxonomy" id="2594499"/>
    <lineage>
        <taxon>Eukaryota</taxon>
        <taxon>Viridiplantae</taxon>
        <taxon>Streptophyta</taxon>
        <taxon>Embryophyta</taxon>
        <taxon>Tracheophyta</taxon>
        <taxon>Spermatophyta</taxon>
        <taxon>Magnoliopsida</taxon>
        <taxon>eudicotyledons</taxon>
        <taxon>Gunneridae</taxon>
        <taxon>Pentapetalae</taxon>
        <taxon>rosids</taxon>
        <taxon>fabids</taxon>
        <taxon>Rosales</taxon>
        <taxon>Rhamnaceae</taxon>
        <taxon>rhamnoid group</taxon>
        <taxon>Rhamneae</taxon>
        <taxon>Rhamnella</taxon>
    </lineage>
</organism>
<keyword evidence="3" id="KW-0808">Transferase</keyword>
<evidence type="ECO:0000256" key="5">
    <source>
        <dbReference type="ARBA" id="ARBA00023180"/>
    </source>
</evidence>
<evidence type="ECO:0000313" key="7">
    <source>
        <dbReference type="EMBL" id="KAF3442369.1"/>
    </source>
</evidence>
<evidence type="ECO:0000256" key="6">
    <source>
        <dbReference type="SAM" id="Coils"/>
    </source>
</evidence>
<dbReference type="GO" id="GO:0016020">
    <property type="term" value="C:membrane"/>
    <property type="evidence" value="ECO:0007669"/>
    <property type="project" value="UniProtKB-SubCell"/>
</dbReference>
<evidence type="ECO:0000313" key="8">
    <source>
        <dbReference type="Proteomes" id="UP000796880"/>
    </source>
</evidence>
<dbReference type="OrthoDB" id="2019572at2759"/>
<dbReference type="InterPro" id="IPR044610">
    <property type="entry name" value="GLCAT14A/B/C"/>
</dbReference>
<dbReference type="AlphaFoldDB" id="A0A8K0MBQ1"/>
<evidence type="ECO:0000256" key="1">
    <source>
        <dbReference type="ARBA" id="ARBA00004606"/>
    </source>
</evidence>